<dbReference type="InParanoid" id="A0A6J2YBD0"/>
<name>A0A6J2YBD0_SITOR</name>
<reference evidence="3" key="1">
    <citation type="submission" date="2025-08" db="UniProtKB">
        <authorList>
            <consortium name="RefSeq"/>
        </authorList>
    </citation>
    <scope>IDENTIFICATION</scope>
    <source>
        <tissue evidence="3">Gonads</tissue>
    </source>
</reference>
<sequence>MEKVSAPASDEGHFYYLAHHPVVKLSCATTKIRVVFDASAKDSKGQSLNDSLLTGEKLQKDIFSILLKFRIDKIVFTAVIKQMYRQIWIEPKHTDYQRILWRFSPFEDVQDYRLKTVTFGVSSSPFLALRTIQQLIAEGKASFPLAAKVLETDIFVDDVVTGCSSVESALQLQQDLVALCSSGGFELRKWSSIGWDEKPPDRILEIWENYKSQLHLISSLNVPRRITCDDVIYYELHGFCDASEKGYAAVAYLRALSHNSQYWVSLVSGKSKVSPLKRISLPRLELCAAVLLSDLIAEISKTLENNLKFCKLYAWSDSMVTISWIKSSPHRWKTFVANRVSHIQDILPPACWNYVESNKNPADCASRGLLPEDLVNHSLWWAGPPWLKEPQNCWPSFNHSVEPSSLSIKEEEKVLFENSRFYRFSIVSIFFFDSLLSKYSSLRTIQRVLVYISRFVHNLRHPKDKLCGYITTNELHSSLMLLIRNVQAQSFDHEIYCIQSGKTLSKSMRKLSLFLDSSGVLRVGGRLGNSGFNFSQKHPVLLPRQHRLTELIIEQYHKQYLHVGLQTLQFLLSQNFWILSARRAIYKVISKCIKCFRNSPKISQPPMGQLPSVRVNQAKPFQVVGVDYAGPLFITLGKHRGVKSQTAYICLFVCFTTKALYVELVSDLTTHAFLAALRRFIARRGRCNQIFSDRGTNFVGAKSEILKCTEDACVEENLTWTFNPPSSPHFGGLWEAGVKSFKTHLFRVIGDQRLTYEDLYTVLVQIEALLNSRPLCPLSSDPNDLSALTPGHFLTF</sequence>
<dbReference type="GO" id="GO:0003676">
    <property type="term" value="F:nucleic acid binding"/>
    <property type="evidence" value="ECO:0007669"/>
    <property type="project" value="InterPro"/>
</dbReference>
<dbReference type="Pfam" id="PF17921">
    <property type="entry name" value="Integrase_H2C2"/>
    <property type="match status" value="1"/>
</dbReference>
<dbReference type="RefSeq" id="XP_030760561.1">
    <property type="nucleotide sequence ID" value="XM_030904701.1"/>
</dbReference>
<proteinExistence type="predicted"/>
<dbReference type="Proteomes" id="UP000504635">
    <property type="component" value="Unplaced"/>
</dbReference>
<dbReference type="PROSITE" id="PS50994">
    <property type="entry name" value="INTEGRASE"/>
    <property type="match status" value="1"/>
</dbReference>
<dbReference type="GO" id="GO:0071897">
    <property type="term" value="P:DNA biosynthetic process"/>
    <property type="evidence" value="ECO:0007669"/>
    <property type="project" value="UniProtKB-ARBA"/>
</dbReference>
<evidence type="ECO:0000259" key="1">
    <source>
        <dbReference type="PROSITE" id="PS50994"/>
    </source>
</evidence>
<dbReference type="PANTHER" id="PTHR47331">
    <property type="entry name" value="PHD-TYPE DOMAIN-CONTAINING PROTEIN"/>
    <property type="match status" value="1"/>
</dbReference>
<dbReference type="GO" id="GO:0015074">
    <property type="term" value="P:DNA integration"/>
    <property type="evidence" value="ECO:0007669"/>
    <property type="project" value="InterPro"/>
</dbReference>
<keyword evidence="2" id="KW-1185">Reference proteome</keyword>
<dbReference type="InterPro" id="IPR041588">
    <property type="entry name" value="Integrase_H2C2"/>
</dbReference>
<dbReference type="Pfam" id="PF05380">
    <property type="entry name" value="Peptidase_A17"/>
    <property type="match status" value="1"/>
</dbReference>
<dbReference type="InterPro" id="IPR012337">
    <property type="entry name" value="RNaseH-like_sf"/>
</dbReference>
<evidence type="ECO:0000313" key="2">
    <source>
        <dbReference type="Proteomes" id="UP000504635"/>
    </source>
</evidence>
<accession>A0A6J2YBD0</accession>
<dbReference type="AlphaFoldDB" id="A0A6J2YBD0"/>
<dbReference type="InterPro" id="IPR043502">
    <property type="entry name" value="DNA/RNA_pol_sf"/>
</dbReference>
<dbReference type="Gene3D" id="3.30.420.10">
    <property type="entry name" value="Ribonuclease H-like superfamily/Ribonuclease H"/>
    <property type="match status" value="1"/>
</dbReference>
<dbReference type="SUPFAM" id="SSF56672">
    <property type="entry name" value="DNA/RNA polymerases"/>
    <property type="match status" value="1"/>
</dbReference>
<dbReference type="SUPFAM" id="SSF53098">
    <property type="entry name" value="Ribonuclease H-like"/>
    <property type="match status" value="1"/>
</dbReference>
<protein>
    <submittedName>
        <fullName evidence="3">Uncharacterized protein LOC115885714</fullName>
    </submittedName>
</protein>
<dbReference type="InterPro" id="IPR008042">
    <property type="entry name" value="Retrotrans_Pao"/>
</dbReference>
<evidence type="ECO:0000313" key="3">
    <source>
        <dbReference type="RefSeq" id="XP_030760561.1"/>
    </source>
</evidence>
<gene>
    <name evidence="3" type="primary">LOC115885714</name>
</gene>
<dbReference type="GeneID" id="115885714"/>
<organism evidence="2 3">
    <name type="scientific">Sitophilus oryzae</name>
    <name type="common">Rice weevil</name>
    <name type="synonym">Curculio oryzae</name>
    <dbReference type="NCBI Taxonomy" id="7048"/>
    <lineage>
        <taxon>Eukaryota</taxon>
        <taxon>Metazoa</taxon>
        <taxon>Ecdysozoa</taxon>
        <taxon>Arthropoda</taxon>
        <taxon>Hexapoda</taxon>
        <taxon>Insecta</taxon>
        <taxon>Pterygota</taxon>
        <taxon>Neoptera</taxon>
        <taxon>Endopterygota</taxon>
        <taxon>Coleoptera</taxon>
        <taxon>Polyphaga</taxon>
        <taxon>Cucujiformia</taxon>
        <taxon>Curculionidae</taxon>
        <taxon>Dryophthorinae</taxon>
        <taxon>Sitophilus</taxon>
    </lineage>
</organism>
<dbReference type="InterPro" id="IPR036397">
    <property type="entry name" value="RNaseH_sf"/>
</dbReference>
<dbReference type="KEGG" id="soy:115885714"/>
<dbReference type="GO" id="GO:0042575">
    <property type="term" value="C:DNA polymerase complex"/>
    <property type="evidence" value="ECO:0007669"/>
    <property type="project" value="UniProtKB-ARBA"/>
</dbReference>
<dbReference type="OrthoDB" id="6736537at2759"/>
<feature type="domain" description="Integrase catalytic" evidence="1">
    <location>
        <begin position="616"/>
        <end position="796"/>
    </location>
</feature>
<dbReference type="InterPro" id="IPR001584">
    <property type="entry name" value="Integrase_cat-core"/>
</dbReference>